<feature type="domain" description="VWFA" evidence="2">
    <location>
        <begin position="291"/>
        <end position="467"/>
    </location>
</feature>
<proteinExistence type="predicted"/>
<dbReference type="SMART" id="SM00609">
    <property type="entry name" value="VIT"/>
    <property type="match status" value="1"/>
</dbReference>
<feature type="compositionally biased region" description="Pro residues" evidence="1">
    <location>
        <begin position="805"/>
        <end position="815"/>
    </location>
</feature>
<sequence length="1041" mass="112473">MSGFCGCCYWSTNAWAYLPQVSLQAHATILSSAARTTLTQTFINPSESLIKEVSYTFPLYDGVSVVGFQCRVGSRLLHSKVKTKEQAQSDYQDAVANQQTAAIMDHSTSQNDIFTIRLGNVPAKETITIDITFVGELKQDSQSDGIRYTLPNSIAPRYGNLGFNDYTHGCPTEYGLSADLKGISITVDVLMEKDSVLRELQSPSHSVKVSLGRMSSTPADTKSFDPSKASATLRLVKGDHVQLERDFVLVVKADGLDNPRALLETHSTLPDQRALMATLVPKFSLPPAQPEVVFVIDRSGSMHDKIPTLQQALRIFLKSLPVGLCFNICSFGSSFSFLWPTSRVYDASSLEDALSFVSTLGANMGGTEMQAAVVATVENRLKHKDLEVLLLTDGQIFNQQYLFDFVRSSAADNNARFFSLAIGDAASHSLVEGIARAGNGFSQSVIEYEELDRKVVRMLKGALTPHIFDYTLEVQYDGKADDDFEVVDSDVPTSDSGAEAAPETPATSQQTPTQQPISLFDANLEGSDAEFGSRQQADDKNLPNIRPPRALQAPYKIPPLYPFIRTTVYLLLDPRSAHRSPQSLIFRATSKLGPLELQIPISDSGTGETIHQLASRKAVIELEENHGWLQDTRDESGNPFQQFHLGTQQRLAARECQRLGVKYQVTGKYCSFVALEEDDSSNPEKSPPSKETEPRAVPLVQVVQTSHHSSGPFSGRIPAPMHGGNYAYLSYSSGGPQRNFAARAMPGAFASMRPRFRNPQPVHMGAFGSGQAANSTARARQNTSSGASTMNLGPNSSAPLFCAQSPPPPPPPPPSASGAALFGGQDRAPIQLQQNVSALSSPKPFFGGAPHPPPARRSLFEGFGQAQNPAQSSAFGAPSGSLFGSRTPYATGGSLFGSPPPAAPSSMPISKASLVARQEGNTADSALFANTSKVHTLVALQTFEGNWEWKQDLFDVLGSNMADTQAKVLRLLQAENLNTEVANVAATLLALGFLVNKNAELKAIWELVHGKAEAWIFHKLPQIGAIGEVIATHKNDIMALV</sequence>
<keyword evidence="5" id="KW-1185">Reference proteome</keyword>
<evidence type="ECO:0000259" key="3">
    <source>
        <dbReference type="PROSITE" id="PS51468"/>
    </source>
</evidence>
<evidence type="ECO:0000256" key="1">
    <source>
        <dbReference type="SAM" id="MobiDB-lite"/>
    </source>
</evidence>
<comment type="caution">
    <text evidence="4">The sequence shown here is derived from an EMBL/GenBank/DDBJ whole genome shotgun (WGS) entry which is preliminary data.</text>
</comment>
<dbReference type="Proteomes" id="UP001213681">
    <property type="component" value="Unassembled WGS sequence"/>
</dbReference>
<dbReference type="AlphaFoldDB" id="A0AAD6G1U6"/>
<gene>
    <name evidence="4" type="ORF">N7458_008197</name>
</gene>
<feature type="domain" description="VIT" evidence="3">
    <location>
        <begin position="4"/>
        <end position="135"/>
    </location>
</feature>
<dbReference type="SUPFAM" id="SSF53300">
    <property type="entry name" value="vWA-like"/>
    <property type="match status" value="1"/>
</dbReference>
<dbReference type="Pfam" id="PF13768">
    <property type="entry name" value="VWA_3"/>
    <property type="match status" value="1"/>
</dbReference>
<dbReference type="Pfam" id="PF08487">
    <property type="entry name" value="VIT"/>
    <property type="match status" value="1"/>
</dbReference>
<feature type="region of interest" description="Disordered" evidence="1">
    <location>
        <begin position="484"/>
        <end position="514"/>
    </location>
</feature>
<dbReference type="PANTHER" id="PTHR45737">
    <property type="entry name" value="VON WILLEBRAND FACTOR A DOMAIN-CONTAINING PROTEIN 5A"/>
    <property type="match status" value="1"/>
</dbReference>
<feature type="compositionally biased region" description="Low complexity" evidence="1">
    <location>
        <begin position="500"/>
        <end position="514"/>
    </location>
</feature>
<dbReference type="GeneID" id="81601822"/>
<dbReference type="PANTHER" id="PTHR45737:SF6">
    <property type="entry name" value="VON WILLEBRAND FACTOR A DOMAIN-CONTAINING PROTEIN 5A"/>
    <property type="match status" value="1"/>
</dbReference>
<feature type="region of interest" description="Disordered" evidence="1">
    <location>
        <begin position="769"/>
        <end position="822"/>
    </location>
</feature>
<dbReference type="PROSITE" id="PS50234">
    <property type="entry name" value="VWFA"/>
    <property type="match status" value="1"/>
</dbReference>
<feature type="region of interest" description="Disordered" evidence="1">
    <location>
        <begin position="839"/>
        <end position="860"/>
    </location>
</feature>
<feature type="compositionally biased region" description="Polar residues" evidence="1">
    <location>
        <begin position="771"/>
        <end position="798"/>
    </location>
</feature>
<reference evidence="4" key="1">
    <citation type="submission" date="2022-12" db="EMBL/GenBank/DDBJ databases">
        <authorList>
            <person name="Petersen C."/>
        </authorList>
    </citation>
    <scope>NUCLEOTIDE SEQUENCE</scope>
    <source>
        <strain evidence="4">IBT 16125</strain>
    </source>
</reference>
<organism evidence="4 5">
    <name type="scientific">Penicillium daleae</name>
    <dbReference type="NCBI Taxonomy" id="63821"/>
    <lineage>
        <taxon>Eukaryota</taxon>
        <taxon>Fungi</taxon>
        <taxon>Dikarya</taxon>
        <taxon>Ascomycota</taxon>
        <taxon>Pezizomycotina</taxon>
        <taxon>Eurotiomycetes</taxon>
        <taxon>Eurotiomycetidae</taxon>
        <taxon>Eurotiales</taxon>
        <taxon>Aspergillaceae</taxon>
        <taxon>Penicillium</taxon>
    </lineage>
</organism>
<dbReference type="InterPro" id="IPR036465">
    <property type="entry name" value="vWFA_dom_sf"/>
</dbReference>
<dbReference type="SMART" id="SM00327">
    <property type="entry name" value="VWA"/>
    <property type="match status" value="1"/>
</dbReference>
<dbReference type="Gene3D" id="3.40.50.410">
    <property type="entry name" value="von Willebrand factor, type A domain"/>
    <property type="match status" value="1"/>
</dbReference>
<dbReference type="InterPro" id="IPR002035">
    <property type="entry name" value="VWF_A"/>
</dbReference>
<name>A0AAD6G1U6_9EURO</name>
<evidence type="ECO:0000313" key="5">
    <source>
        <dbReference type="Proteomes" id="UP001213681"/>
    </source>
</evidence>
<protein>
    <submittedName>
        <fullName evidence="4">Uncharacterized protein</fullName>
    </submittedName>
</protein>
<feature type="region of interest" description="Disordered" evidence="1">
    <location>
        <begin position="677"/>
        <end position="696"/>
    </location>
</feature>
<accession>A0AAD6G1U6</accession>
<dbReference type="RefSeq" id="XP_056764405.1">
    <property type="nucleotide sequence ID" value="XM_056911579.1"/>
</dbReference>
<evidence type="ECO:0000313" key="4">
    <source>
        <dbReference type="EMBL" id="KAJ5444325.1"/>
    </source>
</evidence>
<reference evidence="4" key="2">
    <citation type="journal article" date="2023" name="IMA Fungus">
        <title>Comparative genomic study of the Penicillium genus elucidates a diverse pangenome and 15 lateral gene transfer events.</title>
        <authorList>
            <person name="Petersen C."/>
            <person name="Sorensen T."/>
            <person name="Nielsen M.R."/>
            <person name="Sondergaard T.E."/>
            <person name="Sorensen J.L."/>
            <person name="Fitzpatrick D.A."/>
            <person name="Frisvad J.C."/>
            <person name="Nielsen K.L."/>
        </authorList>
    </citation>
    <scope>NUCLEOTIDE SEQUENCE</scope>
    <source>
        <strain evidence="4">IBT 16125</strain>
    </source>
</reference>
<dbReference type="PROSITE" id="PS51468">
    <property type="entry name" value="VIT"/>
    <property type="match status" value="1"/>
</dbReference>
<dbReference type="EMBL" id="JAPVEA010000007">
    <property type="protein sequence ID" value="KAJ5444325.1"/>
    <property type="molecule type" value="Genomic_DNA"/>
</dbReference>
<dbReference type="InterPro" id="IPR013694">
    <property type="entry name" value="VIT"/>
</dbReference>
<evidence type="ECO:0000259" key="2">
    <source>
        <dbReference type="PROSITE" id="PS50234"/>
    </source>
</evidence>
<feature type="region of interest" description="Disordered" evidence="1">
    <location>
        <begin position="529"/>
        <end position="550"/>
    </location>
</feature>